<keyword evidence="4" id="KW-1185">Reference proteome</keyword>
<proteinExistence type="predicted"/>
<dbReference type="EMBL" id="CATOUU010000969">
    <property type="protein sequence ID" value="CAI9963645.1"/>
    <property type="molecule type" value="Genomic_DNA"/>
</dbReference>
<organism evidence="2">
    <name type="scientific">Hexamita inflata</name>
    <dbReference type="NCBI Taxonomy" id="28002"/>
    <lineage>
        <taxon>Eukaryota</taxon>
        <taxon>Metamonada</taxon>
        <taxon>Diplomonadida</taxon>
        <taxon>Hexamitidae</taxon>
        <taxon>Hexamitinae</taxon>
        <taxon>Hexamita</taxon>
    </lineage>
</organism>
<evidence type="ECO:0000256" key="1">
    <source>
        <dbReference type="SAM" id="Coils"/>
    </source>
</evidence>
<evidence type="ECO:0000313" key="2">
    <source>
        <dbReference type="EMBL" id="CAI9963645.1"/>
    </source>
</evidence>
<comment type="caution">
    <text evidence="2">The sequence shown here is derived from an EMBL/GenBank/DDBJ whole genome shotgun (WGS) entry which is preliminary data.</text>
</comment>
<evidence type="ECO:0000313" key="3">
    <source>
        <dbReference type="EMBL" id="CAL6020414.1"/>
    </source>
</evidence>
<accession>A0AA86QS86</accession>
<reference evidence="2" key="1">
    <citation type="submission" date="2023-06" db="EMBL/GenBank/DDBJ databases">
        <authorList>
            <person name="Kurt Z."/>
        </authorList>
    </citation>
    <scope>NUCLEOTIDE SEQUENCE</scope>
</reference>
<name>A0AA86QS86_9EUKA</name>
<feature type="coiled-coil region" evidence="1">
    <location>
        <begin position="29"/>
        <end position="70"/>
    </location>
</feature>
<dbReference type="Proteomes" id="UP001642409">
    <property type="component" value="Unassembled WGS sequence"/>
</dbReference>
<gene>
    <name evidence="3" type="ORF">HINF_LOCUS27435</name>
    <name evidence="2" type="ORF">HINF_LOCUS51290</name>
</gene>
<protein>
    <submittedName>
        <fullName evidence="3">Hypothetical_protein</fullName>
    </submittedName>
</protein>
<sequence length="237" mass="27688">MSLERQVMQRLNIQVPNQKKTVQALGAIIQNFNNQKQTHMLRVSKLESEIARLKEEIQLNDEKIAFAKNQLNKGEPKDESVAEVNEDELQQIQLFKHTQLQLDMSHKLEMQSSTIQSQIEFDEAEFEQKQKSLNSIREQNEQLQNQIEQMEGNFRGELQEIIKILSGQNIQRPKSGRMSQIGFQRVDNNAQSLDAMLYQVNSGIDLILKQKQQLDMEEQVIDKKINRIKELIRQESM</sequence>
<dbReference type="AlphaFoldDB" id="A0AA86QS86"/>
<keyword evidence="1" id="KW-0175">Coiled coil</keyword>
<dbReference type="EMBL" id="CAXDID020000085">
    <property type="protein sequence ID" value="CAL6020414.1"/>
    <property type="molecule type" value="Genomic_DNA"/>
</dbReference>
<evidence type="ECO:0000313" key="4">
    <source>
        <dbReference type="Proteomes" id="UP001642409"/>
    </source>
</evidence>
<reference evidence="3 4" key="2">
    <citation type="submission" date="2024-07" db="EMBL/GenBank/DDBJ databases">
        <authorList>
            <person name="Akdeniz Z."/>
        </authorList>
    </citation>
    <scope>NUCLEOTIDE SEQUENCE [LARGE SCALE GENOMIC DNA]</scope>
</reference>
<feature type="coiled-coil region" evidence="1">
    <location>
        <begin position="119"/>
        <end position="160"/>
    </location>
</feature>